<evidence type="ECO:0000313" key="6">
    <source>
        <dbReference type="Ensembl" id="ENSCMIP00000038814.1"/>
    </source>
</evidence>
<gene>
    <name evidence="6" type="primary">vgll2b</name>
</gene>
<sequence>MCVFGNLAQLPRQTDIFCCHSLYPQERIRLLRSLSLSLSLSLSRCLSVTRAGQFKKSFSLAGEVGRRWLDQSLALPATSAHVFSAMTCLDVMFHMYGAHHPYFTSASAFTTQYPQTLPLYPRVQEAAMEGVAVGFGHPSSSAKGESLREKGSPEAEYINPKCVLFTYFNGDISSVVDEHFTRALNNYTAEGKDCKQSKQSPEALSPLAQRTFPASFWDSNYQPPPGSATAATGGLCSPGSETYPPALPPQSLEHWHYPPLAQHSTSYHHPRTVHELYPVTPSLDPHYGSLLVPAIRSSRLPPALGSSETPTPWTGVFPTAEVTQMLNLNVDAGLQHHDKAKDLFWY</sequence>
<dbReference type="STRING" id="7868.ENSCMIP00000038814"/>
<evidence type="ECO:0000256" key="5">
    <source>
        <dbReference type="ARBA" id="ARBA00025784"/>
    </source>
</evidence>
<reference evidence="7" key="2">
    <citation type="journal article" date="2007" name="PLoS Biol.">
        <title>Survey sequencing and comparative analysis of the elephant shark (Callorhinchus milii) genome.</title>
        <authorList>
            <person name="Venkatesh B."/>
            <person name="Kirkness E.F."/>
            <person name="Loh Y.H."/>
            <person name="Halpern A.L."/>
            <person name="Lee A.P."/>
            <person name="Johnson J."/>
            <person name="Dandona N."/>
            <person name="Viswanathan L.D."/>
            <person name="Tay A."/>
            <person name="Venter J.C."/>
            <person name="Strausberg R.L."/>
            <person name="Brenner S."/>
        </authorList>
    </citation>
    <scope>NUCLEOTIDE SEQUENCE [LARGE SCALE GENOMIC DNA]</scope>
</reference>
<dbReference type="GeneTree" id="ENSGT00530000063353"/>
<dbReference type="PANTHER" id="PTHR15950">
    <property type="entry name" value="TRANSCRIPTION COFACTOR VESTIGIAL-LIKE PROTEIN"/>
    <property type="match status" value="1"/>
</dbReference>
<keyword evidence="4" id="KW-0539">Nucleus</keyword>
<proteinExistence type="inferred from homology"/>
<evidence type="ECO:0000256" key="4">
    <source>
        <dbReference type="ARBA" id="ARBA00023242"/>
    </source>
</evidence>
<evidence type="ECO:0000256" key="2">
    <source>
        <dbReference type="ARBA" id="ARBA00023015"/>
    </source>
</evidence>
<keyword evidence="7" id="KW-1185">Reference proteome</keyword>
<organism evidence="6 7">
    <name type="scientific">Callorhinchus milii</name>
    <name type="common">Ghost shark</name>
    <dbReference type="NCBI Taxonomy" id="7868"/>
    <lineage>
        <taxon>Eukaryota</taxon>
        <taxon>Metazoa</taxon>
        <taxon>Chordata</taxon>
        <taxon>Craniata</taxon>
        <taxon>Vertebrata</taxon>
        <taxon>Chondrichthyes</taxon>
        <taxon>Holocephali</taxon>
        <taxon>Chimaeriformes</taxon>
        <taxon>Callorhinchidae</taxon>
        <taxon>Callorhinchus</taxon>
    </lineage>
</organism>
<reference evidence="6" key="4">
    <citation type="submission" date="2025-08" db="UniProtKB">
        <authorList>
            <consortium name="Ensembl"/>
        </authorList>
    </citation>
    <scope>IDENTIFICATION</scope>
</reference>
<comment type="subcellular location">
    <subcellularLocation>
        <location evidence="1">Nucleus</location>
    </subcellularLocation>
</comment>
<accession>A0A4W3J6J8</accession>
<reference evidence="7" key="1">
    <citation type="journal article" date="2006" name="Science">
        <title>Ancient noncoding elements conserved in the human genome.</title>
        <authorList>
            <person name="Venkatesh B."/>
            <person name="Kirkness E.F."/>
            <person name="Loh Y.H."/>
            <person name="Halpern A.L."/>
            <person name="Lee A.P."/>
            <person name="Johnson J."/>
            <person name="Dandona N."/>
            <person name="Viswanathan L.D."/>
            <person name="Tay A."/>
            <person name="Venter J.C."/>
            <person name="Strausberg R.L."/>
            <person name="Brenner S."/>
        </authorList>
    </citation>
    <scope>NUCLEOTIDE SEQUENCE [LARGE SCALE GENOMIC DNA]</scope>
</reference>
<name>A0A4W3J6J8_CALMI</name>
<dbReference type="OMA" id="MAINMDA"/>
<dbReference type="InParanoid" id="A0A4W3J6J8"/>
<reference evidence="6" key="5">
    <citation type="submission" date="2025-09" db="UniProtKB">
        <authorList>
            <consortium name="Ensembl"/>
        </authorList>
    </citation>
    <scope>IDENTIFICATION</scope>
</reference>
<dbReference type="AlphaFoldDB" id="A0A4W3J6J8"/>
<dbReference type="GO" id="GO:0005634">
    <property type="term" value="C:nucleus"/>
    <property type="evidence" value="ECO:0007669"/>
    <property type="project" value="UniProtKB-SubCell"/>
</dbReference>
<evidence type="ECO:0000256" key="1">
    <source>
        <dbReference type="ARBA" id="ARBA00004123"/>
    </source>
</evidence>
<dbReference type="GO" id="GO:0006355">
    <property type="term" value="P:regulation of DNA-templated transcription"/>
    <property type="evidence" value="ECO:0007669"/>
    <property type="project" value="InterPro"/>
</dbReference>
<reference evidence="7" key="3">
    <citation type="journal article" date="2014" name="Nature">
        <title>Elephant shark genome provides unique insights into gnathostome evolution.</title>
        <authorList>
            <consortium name="International Elephant Shark Genome Sequencing Consortium"/>
            <person name="Venkatesh B."/>
            <person name="Lee A.P."/>
            <person name="Ravi V."/>
            <person name="Maurya A.K."/>
            <person name="Lian M.M."/>
            <person name="Swann J.B."/>
            <person name="Ohta Y."/>
            <person name="Flajnik M.F."/>
            <person name="Sutoh Y."/>
            <person name="Kasahara M."/>
            <person name="Hoon S."/>
            <person name="Gangu V."/>
            <person name="Roy S.W."/>
            <person name="Irimia M."/>
            <person name="Korzh V."/>
            <person name="Kondrychyn I."/>
            <person name="Lim Z.W."/>
            <person name="Tay B.H."/>
            <person name="Tohari S."/>
            <person name="Kong K.W."/>
            <person name="Ho S."/>
            <person name="Lorente-Galdos B."/>
            <person name="Quilez J."/>
            <person name="Marques-Bonet T."/>
            <person name="Raney B.J."/>
            <person name="Ingham P.W."/>
            <person name="Tay A."/>
            <person name="Hillier L.W."/>
            <person name="Minx P."/>
            <person name="Boehm T."/>
            <person name="Wilson R.K."/>
            <person name="Brenner S."/>
            <person name="Warren W.C."/>
        </authorList>
    </citation>
    <scope>NUCLEOTIDE SEQUENCE [LARGE SCALE GENOMIC DNA]</scope>
</reference>
<evidence type="ECO:0000313" key="7">
    <source>
        <dbReference type="Proteomes" id="UP000314986"/>
    </source>
</evidence>
<keyword evidence="2" id="KW-0805">Transcription regulation</keyword>
<dbReference type="Ensembl" id="ENSCMIT00000039368.1">
    <property type="protein sequence ID" value="ENSCMIP00000038814.1"/>
    <property type="gene ID" value="ENSCMIG00000016285.1"/>
</dbReference>
<dbReference type="Proteomes" id="UP000314986">
    <property type="component" value="Unassembled WGS sequence"/>
</dbReference>
<protein>
    <submittedName>
        <fullName evidence="6">Vestigial-like family member 2b</fullName>
    </submittedName>
</protein>
<evidence type="ECO:0000256" key="3">
    <source>
        <dbReference type="ARBA" id="ARBA00023163"/>
    </source>
</evidence>
<dbReference type="InterPro" id="IPR011520">
    <property type="entry name" value="Vg_fam"/>
</dbReference>
<dbReference type="Pfam" id="PF07545">
    <property type="entry name" value="Vg_Tdu"/>
    <property type="match status" value="1"/>
</dbReference>
<keyword evidence="3" id="KW-0804">Transcription</keyword>
<comment type="similarity">
    <text evidence="5">Belongs to the vestigial family.</text>
</comment>
<dbReference type="PANTHER" id="PTHR15950:SF15">
    <property type="entry name" value="PROTEIN VESTIGIAL"/>
    <property type="match status" value="1"/>
</dbReference>